<evidence type="ECO:0000313" key="3">
    <source>
        <dbReference type="Proteomes" id="UP000277928"/>
    </source>
</evidence>
<dbReference type="Pfam" id="PF25040">
    <property type="entry name" value="BLTP1_C"/>
    <property type="match status" value="3"/>
</dbReference>
<evidence type="ECO:0000259" key="1">
    <source>
        <dbReference type="SMART" id="SM01220"/>
    </source>
</evidence>
<dbReference type="SMART" id="SM01220">
    <property type="entry name" value="FSA_C"/>
    <property type="match status" value="1"/>
</dbReference>
<sequence>MSRVLGPIAALILTYTARRRGWKCVLKLGSLSICLLAGKVMFRHFTFICDDYAIYCNDGYVIFSYWRYIKQAELYARDLKGRLHLTLNGLRIHIYNRLKAYRKLKKDPKFEKLFATLSQHQHHIDEDIMITGRLEQLNNDKLLVCSISGSNFSISLNNNEEYDETDPWNLWKRYNAPRTMGSGFKILQNATLKAVYRESVFGDPLSEPICDLNVDFGDNVAIAYGPWAEACRNAFVSYFFPTDFADATPTELPKSGERKIPLQMDITLTMNGKVTINLWFMRHDELNTVAIIIKNGFSIKVENPLVVAQEGYKTVVRFNMKDVQFLPTSGFRKLISYEEFTVECNTFVPKRYGQFQKCEILMKINRATTWCLWDHVAFMQDFVSEASTYYTEDLARFVPQIWNCRIEFTNAKFIFVTNDKNWVDASNPSNNFLIALVAKRLTINCNLNKTDFCPQIYHCKSEAIASEAVAIKFHVPQRSTLSPVIHTLYDNSFGFVKHSTIHISTPSDIDGSWFDFLRTRRITLTYDYKWHPIYPTHQSDLPMRVRAIGTQYPSHPFELEPDSAHIEIQIQAPEMFLSGFSLWIIKNCINDYFGTYSQQQSDLDSYHANASLSKRLYGDVKQDIAKYRPLDMKLSVQFEKAHGSCLTHSVKTTAETPDACPTVKTDVIVVEIVRKIRDLRFQVFIAGFQMAFRKSESFKKVQSGFLSIDQIAIRMNSFSSELHIPWDAGAVDYACAWEVIIGEIAAKIDPTQLVCLAQILEGFWLLAAAVDEELLTPEIYSICQHMNDLRTCPHSNLELVDSENRSQNCESSENLKYMLIRVAIDLMNFIIVEDFVMMRISMEPCRMCMCNCHEYSFCTSFLFGILQLNFKQFIRYSMTDEYDNEWLECGSAHFQDVEFEIRLAFPSKNLYLMNERKEFLKMHDECTKRLYFLWLNEGKCGCYGSFAFFGDDDWSGSIFMADFMQKLARQRINQEPMQPGFGQSIVRSSTKLFDEANLQNIAFSDEYEKSGTKASPNSYSAYPEITKIVSAPGTHRDIYHNFLNLYQIQLSDAKATTIFNRFKLIRKGINDLYLTETRGENQSRENISSKEEGSQPICMQDTQRTSYGRRPIDWGTDPEVVYGWGNISSLTKVFLTPLSVEVIQRLTVRAEMMLTAINPISIIQHAYASCAFRCHNQPIIEKSNAFIQESLLPKVSAHFGVPPLHITLFQGTVTGGKLLRSDKDDGNFARSTTVHCTVTMVYGRECCLNVYSNNQNDIEMICFDAQTLYHAQFAKIVYMRDNTPLTDSWQTNFLTNWQELDISRRLRHSGLTILSELNVPNILLKGFLNRRSFSYLINDSEIVISTGKPRLKISFGCEWDKQRDVTLLHLALTSSLVSWLHVLYQFQKSIHHTLAKYDEWLDFCMCRALSEALDLRDDLILTVCRSSLNEVKRYAVAMDACASCKLMLFLLHHSMHKDESERYNYWKNNHPLELEPFIASKSNRKLILVALLNSWQELLEPYVKPFIDVLTTKEYSRGVLLENMKSLREAFQTASENAVTAEPNRTAGSTASLSVVGSTTTSAIGSNRVNAGVTENPSMKQLKILPVVFFWPIFKTYLVQLVKSKSQTIAQQSSLFLLLDTITFDAAIVYNVMTDNEQSKACVSVNLGTLFPRIEVFCTQAVLHLLSELMQSTAYCANNTAILTSLIHFDDTQNSVSKRSESIVIEDDEGKKQKWILTVLNLFREYKMNTHNSEEQNANVGGFSIAVNNNIVISAIKFESKITHLILILRIFNSKPSSDERELAKQSGQMTHFHFDVEILHGEINAKISSTVAAKYDFKNAHCFGIFPKKGTASIENHFITYTSFYSKKVPKWIRLGSFSIKLPSLLVVYEKRVVNENEIILLGNREIVCSDESYANIVITIGSLDQSINTDVLNMLLYSHETAIAEFAHVMEILRANSSYKSPFLFQLQIYCENVSPWLKLTLTDTTNTAFRITVEVINVFFIGRNILDKDVFERQMEGNMSFCLNFKLGQMIRNEAFQDDELRELADFTTNDATYGLSMKITVLFRDRTTLCIPLYSSNYRSFTSALLFGLKDAEAVVKFVRKAEIEAKFSDFKIIFVENFEHEIDGRALIFQSMEESWINGQEITPTNFAFFPLGLCKIVVKSLKSEQYKRAVSVQCSMKGLVFDIDGRIGSLNGAIWNTCEAIKADQDVDATEYEPMKIVISELERDDDINPKNEYASIVKPEKRIRWVEQKIYEQTQKLAVIKAHATDVTYQWELRRLKKLQLIRVKQFKESMLDRLKRQELRGKLFNKAPIIEDTTKDAEEKSDNESATGNESAKLQKIALSAQLKKNIGHTSSVQGEILAKTNDNKTRIDEKMNHGSFAFDMQFFGEAGECVLRNKTSEALTSTKSAAADDVKKHDETSAVFTKILLPSIEAKIYYSTSDISSVTKSFPTKKAATVMTPSNTTTPYLYISANVANMPKETAVTPLVANFFQQLLENLPQRISQQSENESSETFTMTDAKPLLTCIHSKLMINILLSITIQSCSLRFEAHQQRAGSMDLLLRLPSLKLVASSHNDTVNSGGFDISLSLRSFSICFYNPHQPSPLDAFALTLDKFTAGISRTSVFFHDDPHLKITCTVEIGQATFTYDMRKLSQLIAFPAPWYRRRIAQRLLKHNQFLKSQSVESGRSFSKQTSKMMNKLAVEALINVQWEAFKAKIQMSSAMGDTTWIADKISAKFMLCLQPLVERRLNMCLAVSLLEQEAKGGAISGSLRLSNAAFNFNWMSLFNKPTSFSSKINFTEMEMQIVWMGRVVIVVLFDQLSLVLSDEWKSCNDHDGKEQMEDSRTLLNLTNKSLSSTMKSKKKLSQIFHWAAILDLVTDMQMKSKTFPIPNASNGRTIIGGRFISVGQQASVVLMEGEITANRWALFYLNQPTLIFSNAAQYAFIDEKQTIGIDLSEKLLLKLSGVTKENKLHHSTSAICKVERRKNQTLPKYATVQDCLTLCIDEPLAQLFFPNNNNSNKTQPTVLELFELPAMDAIFTSIQKAPIDSDKLRNVLCSVICNFHHPLGVQTDLTTQINFLPELLRSYLIEQDKEVEKITGKPSTKEAGKDESGKTDQRQYICKKWKVDPKIRFIDKVKWDPPVIDEILRKLQIFDHRNTIPKVLQRHILDHCDMFASKALFSIVKAAKEASVKSDSMTNNV</sequence>
<keyword evidence="3" id="KW-1185">Reference proteome</keyword>
<dbReference type="PANTHER" id="PTHR31640">
    <property type="entry name" value="TRANSMEMBRANE PROTEIN KIAA1109"/>
    <property type="match status" value="1"/>
</dbReference>
<dbReference type="OrthoDB" id="5840594at2759"/>
<evidence type="ECO:0000313" key="2">
    <source>
        <dbReference type="EMBL" id="VDK72234.1"/>
    </source>
</evidence>
<organism evidence="2 3">
    <name type="scientific">Litomosoides sigmodontis</name>
    <name type="common">Filarial nematode worm</name>
    <dbReference type="NCBI Taxonomy" id="42156"/>
    <lineage>
        <taxon>Eukaryota</taxon>
        <taxon>Metazoa</taxon>
        <taxon>Ecdysozoa</taxon>
        <taxon>Nematoda</taxon>
        <taxon>Chromadorea</taxon>
        <taxon>Rhabditida</taxon>
        <taxon>Spirurina</taxon>
        <taxon>Spiruromorpha</taxon>
        <taxon>Filarioidea</taxon>
        <taxon>Onchocercidae</taxon>
        <taxon>Litomosoides</taxon>
    </lineage>
</organism>
<dbReference type="OMA" id="GECERYR"/>
<dbReference type="GO" id="GO:0048488">
    <property type="term" value="P:synaptic vesicle endocytosis"/>
    <property type="evidence" value="ECO:0007669"/>
    <property type="project" value="TreeGrafter"/>
</dbReference>
<name>A0A3P6U290_LITSI</name>
<dbReference type="EMBL" id="UYRX01000066">
    <property type="protein sequence ID" value="VDK72234.1"/>
    <property type="molecule type" value="Genomic_DNA"/>
</dbReference>
<accession>A0A3P6U290</accession>
<protein>
    <recommendedName>
        <fullName evidence="1">Bridge-like lipid transfer protein family member 1 C-terminal domain-containing protein</fullName>
    </recommendedName>
</protein>
<dbReference type="Proteomes" id="UP000277928">
    <property type="component" value="Unassembled WGS sequence"/>
</dbReference>
<dbReference type="InterPro" id="IPR033616">
    <property type="entry name" value="BLTP1"/>
</dbReference>
<gene>
    <name evidence="2" type="ORF">NLS_LOCUS1725</name>
</gene>
<dbReference type="InterPro" id="IPR056742">
    <property type="entry name" value="BLTP1_C"/>
</dbReference>
<proteinExistence type="predicted"/>
<feature type="domain" description="Bridge-like lipid transfer protein family member 1 C-terminal" evidence="1">
    <location>
        <begin position="2667"/>
        <end position="3171"/>
    </location>
</feature>
<reference evidence="2 3" key="1">
    <citation type="submission" date="2018-08" db="EMBL/GenBank/DDBJ databases">
        <authorList>
            <person name="Laetsch R D."/>
            <person name="Stevens L."/>
            <person name="Kumar S."/>
            <person name="Blaxter L. M."/>
        </authorList>
    </citation>
    <scope>NUCLEOTIDE SEQUENCE [LARGE SCALE GENOMIC DNA]</scope>
</reference>
<dbReference type="PANTHER" id="PTHR31640:SF1">
    <property type="entry name" value="BRIDGE-LIKE LIPID TRANSFER PROTEIN FAMILY MEMBER 1"/>
    <property type="match status" value="1"/>
</dbReference>
<dbReference type="GO" id="GO:0098793">
    <property type="term" value="C:presynapse"/>
    <property type="evidence" value="ECO:0007669"/>
    <property type="project" value="GOC"/>
</dbReference>